<feature type="domain" description="Carrier" evidence="8">
    <location>
        <begin position="2478"/>
        <end position="2553"/>
    </location>
</feature>
<dbReference type="InterPro" id="IPR013968">
    <property type="entry name" value="PKS_KR"/>
</dbReference>
<dbReference type="RefSeq" id="WP_407288178.1">
    <property type="nucleotide sequence ID" value="NZ_CP147982.1"/>
</dbReference>
<keyword evidence="3" id="KW-0808">Transferase</keyword>
<dbReference type="InterPro" id="IPR050091">
    <property type="entry name" value="PKS_NRPS_Biosynth_Enz"/>
</dbReference>
<dbReference type="InterPro" id="IPR057326">
    <property type="entry name" value="KR_dom"/>
</dbReference>
<dbReference type="InterPro" id="IPR020841">
    <property type="entry name" value="PKS_Beta-ketoAc_synthase_dom"/>
</dbReference>
<feature type="domain" description="Ketosynthase family 3 (KS3)" evidence="9">
    <location>
        <begin position="1024"/>
        <end position="1448"/>
    </location>
</feature>
<feature type="compositionally biased region" description="Basic and acidic residues" evidence="7">
    <location>
        <begin position="895"/>
        <end position="904"/>
    </location>
</feature>
<dbReference type="Gene3D" id="6.10.140.1830">
    <property type="match status" value="1"/>
</dbReference>
<evidence type="ECO:0000256" key="3">
    <source>
        <dbReference type="ARBA" id="ARBA00022679"/>
    </source>
</evidence>
<dbReference type="SMART" id="SM00822">
    <property type="entry name" value="PKS_KR"/>
    <property type="match status" value="1"/>
</dbReference>
<dbReference type="NCBIfam" id="NF045894">
    <property type="entry name" value="PKS_plus_SDR"/>
    <property type="match status" value="1"/>
</dbReference>
<evidence type="ECO:0000256" key="4">
    <source>
        <dbReference type="ARBA" id="ARBA00023194"/>
    </source>
</evidence>
<dbReference type="Pfam" id="PF08659">
    <property type="entry name" value="KR"/>
    <property type="match status" value="1"/>
</dbReference>
<dbReference type="InterPro" id="IPR036736">
    <property type="entry name" value="ACP-like_sf"/>
</dbReference>
<dbReference type="SUPFAM" id="SSF52151">
    <property type="entry name" value="FabD/lysophospholipase-like"/>
    <property type="match status" value="2"/>
</dbReference>
<dbReference type="InterPro" id="IPR041618">
    <property type="entry name" value="PKS_DE"/>
</dbReference>
<dbReference type="Gene3D" id="3.40.366.10">
    <property type="entry name" value="Malonyl-Coenzyme A Acyl Carrier Protein, domain 2"/>
    <property type="match status" value="2"/>
</dbReference>
<dbReference type="CDD" id="cd08952">
    <property type="entry name" value="KR_1_SDR_x"/>
    <property type="match status" value="1"/>
</dbReference>
<feature type="domain" description="Carrier" evidence="8">
    <location>
        <begin position="930"/>
        <end position="1006"/>
    </location>
</feature>
<evidence type="ECO:0000256" key="5">
    <source>
        <dbReference type="ARBA" id="ARBA00023268"/>
    </source>
</evidence>
<dbReference type="PANTHER" id="PTHR43775:SF51">
    <property type="entry name" value="INACTIVE PHENOLPHTHIOCEROL SYNTHESIS POLYKETIDE SYNTHASE TYPE I PKS1-RELATED"/>
    <property type="match status" value="1"/>
</dbReference>
<dbReference type="InterPro" id="IPR016036">
    <property type="entry name" value="Malonyl_transacylase_ACP-bd"/>
</dbReference>
<evidence type="ECO:0000256" key="6">
    <source>
        <dbReference type="ARBA" id="ARBA00023315"/>
    </source>
</evidence>
<keyword evidence="11" id="KW-1185">Reference proteome</keyword>
<evidence type="ECO:0000256" key="2">
    <source>
        <dbReference type="ARBA" id="ARBA00022553"/>
    </source>
</evidence>
<keyword evidence="4" id="KW-0045">Antibiotic biosynthesis</keyword>
<evidence type="ECO:0000259" key="8">
    <source>
        <dbReference type="PROSITE" id="PS50075"/>
    </source>
</evidence>
<dbReference type="InterPro" id="IPR014043">
    <property type="entry name" value="Acyl_transferase_dom"/>
</dbReference>
<dbReference type="Gene3D" id="3.30.70.3290">
    <property type="match status" value="2"/>
</dbReference>
<sequence>MRTARVFPQDSTSVENDPIAVVGLACRFPGAPNPDAYWKLLSNGTDAVSESRPDRPTGNRAGGFLDQVDQFDPEFFDISPREAAAMDPQQRLALELSWEAFEDAGIVAADLKGRRVGVFVGAMWDDYATVLHRRGEGAATQHSMTGLHRSIIANRVSYTFDLRGPSMVLDTGQSSSLVAVHTACESLRRGEAALALAGGVSLNLAPESTLYSEKFGGLSPDGRCFTFDARANGYVRGEGAGLVVLKPLSRALADNDRVHCVIEGTAMNNDGASEGLTVPSSRAQEEVLREAYRKAGADPSEVQYVELHGTGTKKGDPLESAALGAVFGADRGEGAPLLVGSVKTNIGHLEAAAGVAGLIKTALSIGHREIPPSLNFRTPNPQIPFDEWKLRVQTDLSGWPRGEAPLLAGVSSFGMGGTNCHVVLSDAHTRAADAETGHDEAPAGRPAQAPALLPWVLSGRSAAAVRAQAERLRDHVTAHPELDPADIAFSLATHRTAFEERAVVLGGERGDHLGGLEALVRDAPAPNLVRGTTRGGGRTAFLFTGQGSQRPGMGRRLHAAVPAFADALDEVCAQLDTELPHRLQDLIFAEPGTDEAALLDETRFTQAALFAVEVALFRLIRRCGLRPDFLLGHSIGELTAAHVSGVLSLADACTLVAARGRLMQQATAGGTMFALQADEREVRAALADRDRLVSIAALNGPLTTVISGDREAAEAVAAGFAADGRKTKRLRVSHAFHSPHMDGVLDEFREVARQLSYGAPEIPLVSNVTGRLATADELGSPDYWTRHIRSAVRYHDGVRLLRSEGVTGYLELGPGGLTAMTRESLAADGGRPGAAVVPLLRDGQLEDRTVAAALAEAFVRGAAVDFAPLTGSFGARVELPTYAFQRRSYWVGGTDRADEADTARPADATAGAEPAPAPERHEPVGAGSEADVAELVRASVATVLGHLSSDTVDTGRTFKELGFDSLTAVEFRDRVAEATGLAQLPPTLIYNYPTPVELVRYLRAELSGEKPAAEDRRPAATALDEPIAIVGMGCRFPGGVRSPEDLWRLVADGADAVSAFPTDRGWPADELRDPENPDVRYTREGGFLYDAAAFDAGFFGISPREALAMDPQQRLVLETAWEALERAGIDPTALRGSQVGVFAGATAQDYGPRLGEPAQGAQGYLLTGNTASVISGRVAYTLGLEGPAVTVDTACSSSLAALHMASRSLQQGECTMALAGGVTVMATPGMFVEFAQQRGLAPDGRCKPFAAAADGTGWSEGVGMVVLERLSDARRHGHRVLALVRGSAVNQDGASNGLTAPNGPSQERVIRQALANARVSARDVDAVEAHGTGTKLGDPIEAQALVATYGRDRGGDRPLWLGSVKSNIGHTQAAAGVAAVIKMVMALRHGRLPASLHIDRPTPHVDWSAGSVALLTDGVPWPAGERVRRAGVSSFGISGTNVHAILEEAPAEAEPAAGPGERAAAPAGPVAWPLSAKTPQALRGQAAGLRTHLDGHDGLAAADVGYSLATTRAAFDHRAVLIGDDRDQLAAALDTLAQDAPSETVVRGLAVHGAERVFVFPGQGAQWAQMAVELLDSSPVFRARMEECAAALDAVVDWSLLDVLRGAPGAPGLERVDVVQPVLFAMMVSLARLWESYGVRPTAVIGHSQGEIAAACVAGGLTLADAARIVALRSRALTAISGRGGMVSVSLSAERVRRLPCWDERLDLAVVNGPSSVVVSGEPAALEELLAVCAAREIRAKQIPVSYAAHSAQVEAIRERLLDALREVEPRSGEVPFYSTVTGELLDTRTLDAEYWYRNLREPVQFERAMGTVLKKGHTLLVEVSPHPVLGVGAQEAIDTLGGSGAVVGSLRRDDGGPRRFLTSLAQAYVLGAPVDWTAVFAGFGAARTELPTYSFQHQRYWLAPPEPAAAVARGDAAQARFWEVVERGDAEGLAAEVGLQDPDALRALLPALSAWHRQQGERALVDSWRYQVTWQPLPQVPVSAPTGRWLVLLREGAERRQPVAAAVDALGRSGAQVVAVAVRPGIGRSELVERLRAAAGEGPQPAGVLSLLAPSAPAGPVLPSETEQWADALTLVQALGDAEIPARLWWVTQGAVAVGAGDTVTSPAQAQVWGLGRVAAVEFPERWGGLVDLPAEAGGDVIGRLPAVLAGPWAAQGENQVALRAAGVFARRLVRAPRPESAPGRRWEPRGTALVTGGTGALGAHAARWLAEQGAEHLVLVSRSGPKAAGADALKERLTALGARVTVLACDVGDRAALARLLADLEADGSPVRTVVHTAGLIENTPLDLLTPQRFAELIRAKADAALHLHELTREQDLDAFVLFSSVSGMWGSAGNGGYAAANAYQDALAEYRRSQGLPATSVIWGPWAGDGMMARDGMDETVVRHGIRLLDPDRAIEALRQCLDGSAAAPVVADVDWAAFFPAFTAKSPSRLFAEVPEVRRTVEESATPQPDGADAEAAGTWATRLAELTPARRRETASRLVRAQVAAVLGYADADAVGDRAAFKDLGVDSVIAVELRNRLQADTGLRLPVTVIFDHPTPEKLVDFLLTTAIGDDETPDAGAAEPISEKEQQRKKELLDAEARINEMDADDLVRLMLGEE</sequence>
<gene>
    <name evidence="10" type="ORF">WAB15_30515</name>
</gene>
<dbReference type="Pfam" id="PF16197">
    <property type="entry name" value="KAsynt_C_assoc"/>
    <property type="match status" value="2"/>
</dbReference>
<evidence type="ECO:0000259" key="9">
    <source>
        <dbReference type="PROSITE" id="PS52004"/>
    </source>
</evidence>
<dbReference type="Pfam" id="PF02801">
    <property type="entry name" value="Ketoacyl-synt_C"/>
    <property type="match status" value="2"/>
</dbReference>
<accession>A0ABZ2QUA5</accession>
<dbReference type="InterPro" id="IPR016039">
    <property type="entry name" value="Thiolase-like"/>
</dbReference>
<dbReference type="InterPro" id="IPR006162">
    <property type="entry name" value="Ppantetheine_attach_site"/>
</dbReference>
<dbReference type="Pfam" id="PF18369">
    <property type="entry name" value="PKS_DE"/>
    <property type="match status" value="1"/>
</dbReference>
<dbReference type="InterPro" id="IPR016035">
    <property type="entry name" value="Acyl_Trfase/lysoPLipase"/>
</dbReference>
<dbReference type="SUPFAM" id="SSF51735">
    <property type="entry name" value="NAD(P)-binding Rossmann-fold domains"/>
    <property type="match status" value="2"/>
</dbReference>
<dbReference type="PANTHER" id="PTHR43775">
    <property type="entry name" value="FATTY ACID SYNTHASE"/>
    <property type="match status" value="1"/>
</dbReference>
<evidence type="ECO:0000313" key="10">
    <source>
        <dbReference type="EMBL" id="WXK79980.1"/>
    </source>
</evidence>
<dbReference type="PROSITE" id="PS00606">
    <property type="entry name" value="KS3_1"/>
    <property type="match status" value="1"/>
</dbReference>
<dbReference type="InterPro" id="IPR009081">
    <property type="entry name" value="PP-bd_ACP"/>
</dbReference>
<protein>
    <submittedName>
        <fullName evidence="10">Type I polyketide synthase</fullName>
    </submittedName>
</protein>
<dbReference type="InterPro" id="IPR020806">
    <property type="entry name" value="PKS_PP-bd"/>
</dbReference>
<keyword evidence="1" id="KW-0596">Phosphopantetheine</keyword>
<keyword evidence="2" id="KW-0597">Phosphoprotein</keyword>
<dbReference type="SUPFAM" id="SSF55048">
    <property type="entry name" value="Probable ACP-binding domain of malonyl-CoA ACP transacylase"/>
    <property type="match status" value="2"/>
</dbReference>
<dbReference type="Proteomes" id="UP001626628">
    <property type="component" value="Chromosome"/>
</dbReference>
<dbReference type="SMART" id="SM00827">
    <property type="entry name" value="PKS_AT"/>
    <property type="match status" value="2"/>
</dbReference>
<feature type="domain" description="Ketosynthase family 3 (KS3)" evidence="9">
    <location>
        <begin position="16"/>
        <end position="426"/>
    </location>
</feature>
<proteinExistence type="predicted"/>
<dbReference type="EMBL" id="CP147982">
    <property type="protein sequence ID" value="WXK79980.1"/>
    <property type="molecule type" value="Genomic_DNA"/>
</dbReference>
<dbReference type="PROSITE" id="PS52004">
    <property type="entry name" value="KS3_2"/>
    <property type="match status" value="2"/>
</dbReference>
<dbReference type="SMART" id="SM01294">
    <property type="entry name" value="PKS_PP_betabranch"/>
    <property type="match status" value="2"/>
</dbReference>
<keyword evidence="6" id="KW-0012">Acyltransferase</keyword>
<dbReference type="Pfam" id="PF00698">
    <property type="entry name" value="Acyl_transf_1"/>
    <property type="match status" value="2"/>
</dbReference>
<dbReference type="InterPro" id="IPR014031">
    <property type="entry name" value="Ketoacyl_synth_C"/>
</dbReference>
<dbReference type="Gene3D" id="3.40.50.720">
    <property type="entry name" value="NAD(P)-binding Rossmann-like Domain"/>
    <property type="match status" value="1"/>
</dbReference>
<dbReference type="SMART" id="SM00823">
    <property type="entry name" value="PKS_PP"/>
    <property type="match status" value="2"/>
</dbReference>
<dbReference type="PROSITE" id="PS00012">
    <property type="entry name" value="PHOSPHOPANTETHEINE"/>
    <property type="match status" value="1"/>
</dbReference>
<organism evidence="10 11">
    <name type="scientific">Streptomyces sirii</name>
    <dbReference type="NCBI Taxonomy" id="3127701"/>
    <lineage>
        <taxon>Bacteria</taxon>
        <taxon>Bacillati</taxon>
        <taxon>Actinomycetota</taxon>
        <taxon>Actinomycetes</taxon>
        <taxon>Kitasatosporales</taxon>
        <taxon>Streptomycetaceae</taxon>
        <taxon>Streptomyces</taxon>
    </lineage>
</organism>
<dbReference type="InterPro" id="IPR036291">
    <property type="entry name" value="NAD(P)-bd_dom_sf"/>
</dbReference>
<keyword evidence="5" id="KW-0511">Multifunctional enzyme</keyword>
<dbReference type="Gene3D" id="3.40.47.10">
    <property type="match status" value="2"/>
</dbReference>
<reference evidence="10 11" key="1">
    <citation type="submission" date="2024-03" db="EMBL/GenBank/DDBJ databases">
        <title>The complete genome of Streptomyces sirii sp.nov.</title>
        <authorList>
            <person name="Zakalyukina Y.V."/>
            <person name="Belik A.R."/>
            <person name="Biryukov M.V."/>
            <person name="Baturina O.A."/>
            <person name="Kabilov M.R."/>
        </authorList>
    </citation>
    <scope>NUCLEOTIDE SEQUENCE [LARGE SCALE GENOMIC DNA]</scope>
    <source>
        <strain evidence="10 11">BP-8</strain>
    </source>
</reference>
<dbReference type="Pfam" id="PF00109">
    <property type="entry name" value="ketoacyl-synt"/>
    <property type="match status" value="2"/>
</dbReference>
<evidence type="ECO:0000256" key="7">
    <source>
        <dbReference type="SAM" id="MobiDB-lite"/>
    </source>
</evidence>
<evidence type="ECO:0000256" key="1">
    <source>
        <dbReference type="ARBA" id="ARBA00022450"/>
    </source>
</evidence>
<evidence type="ECO:0000313" key="11">
    <source>
        <dbReference type="Proteomes" id="UP001626628"/>
    </source>
</evidence>
<dbReference type="Pfam" id="PF00550">
    <property type="entry name" value="PP-binding"/>
    <property type="match status" value="2"/>
</dbReference>
<name>A0ABZ2QUA5_9ACTN</name>
<dbReference type="SMART" id="SM00825">
    <property type="entry name" value="PKS_KS"/>
    <property type="match status" value="2"/>
</dbReference>
<dbReference type="SUPFAM" id="SSF53901">
    <property type="entry name" value="Thiolase-like"/>
    <property type="match status" value="2"/>
</dbReference>
<dbReference type="SUPFAM" id="SSF47336">
    <property type="entry name" value="ACP-like"/>
    <property type="match status" value="2"/>
</dbReference>
<dbReference type="InterPro" id="IPR018201">
    <property type="entry name" value="Ketoacyl_synth_AS"/>
</dbReference>
<feature type="compositionally biased region" description="Low complexity" evidence="7">
    <location>
        <begin position="905"/>
        <end position="914"/>
    </location>
</feature>
<dbReference type="PROSITE" id="PS50075">
    <property type="entry name" value="CARRIER"/>
    <property type="match status" value="2"/>
</dbReference>
<dbReference type="InterPro" id="IPR014030">
    <property type="entry name" value="Ketoacyl_synth_N"/>
</dbReference>
<feature type="region of interest" description="Disordered" evidence="7">
    <location>
        <begin position="895"/>
        <end position="924"/>
    </location>
</feature>
<dbReference type="CDD" id="cd00833">
    <property type="entry name" value="PKS"/>
    <property type="match status" value="2"/>
</dbReference>
<dbReference type="InterPro" id="IPR032821">
    <property type="entry name" value="PKS_assoc"/>
</dbReference>
<dbReference type="InterPro" id="IPR001227">
    <property type="entry name" value="Ac_transferase_dom_sf"/>
</dbReference>
<dbReference type="Gene3D" id="1.10.1200.10">
    <property type="entry name" value="ACP-like"/>
    <property type="match status" value="2"/>
</dbReference>